<dbReference type="SUPFAM" id="SSF75217">
    <property type="entry name" value="alpha/beta knot"/>
    <property type="match status" value="1"/>
</dbReference>
<keyword evidence="4" id="KW-1185">Reference proteome</keyword>
<evidence type="ECO:0000256" key="2">
    <source>
        <dbReference type="SAM" id="MobiDB-lite"/>
    </source>
</evidence>
<sequence length="349" mass="37527">MGSDKKSKKRDKGERSENRDKKRKSDAALDAPAEQPSTSGRPYTLSIAVASSCIENAQNLELATLLAGQIARAAAIFNVDEVVVLDDALPAAERQPGHVSSAAALFARVLQFMETPQYLKKALIPMHPDLKYAGVLPPLDAPHHLRSTEWGPYREGVVKRSAVGQGSWLDVGLDRDAHIPQAAKQGVRLTLAMGEQPTVVPVQGQEVLQAALALPSDPRERAGLYWGYTTRIVPSLAALLDPAQCPFEGGYDLTVGTSERGEQMPPCELRLAPSRHLLVVFGGPQGLEHALQQDGVAAQHSSPAELFDRYLNTCFNQGSRTIRSEEAILISLAFLQPAISAAVSSSTDA</sequence>
<dbReference type="AlphaFoldDB" id="A0AAD5DGD1"/>
<proteinExistence type="inferred from homology"/>
<protein>
    <recommendedName>
        <fullName evidence="5">RNA methyltransferase</fullName>
    </recommendedName>
</protein>
<dbReference type="PANTHER" id="PTHR12150">
    <property type="entry name" value="CLASS IV SAM-BINDING METHYLTRANSFERASE-RELATED"/>
    <property type="match status" value="1"/>
</dbReference>
<dbReference type="Gene3D" id="2.40.50.140">
    <property type="entry name" value="Nucleic acid-binding proteins"/>
    <property type="match status" value="1"/>
</dbReference>
<dbReference type="CDD" id="cd18086">
    <property type="entry name" value="HsC9orf114-like"/>
    <property type="match status" value="1"/>
</dbReference>
<dbReference type="Pfam" id="PF02598">
    <property type="entry name" value="Methyltrn_RNA_3"/>
    <property type="match status" value="1"/>
</dbReference>
<dbReference type="InterPro" id="IPR003750">
    <property type="entry name" value="Put_MeTrfase-C9orf114-like"/>
</dbReference>
<dbReference type="SUPFAM" id="SSF50249">
    <property type="entry name" value="Nucleic acid-binding proteins"/>
    <property type="match status" value="1"/>
</dbReference>
<gene>
    <name evidence="3" type="ORF">COHA_010303</name>
</gene>
<dbReference type="EMBL" id="JADXDR010000225">
    <property type="protein sequence ID" value="KAI7835813.1"/>
    <property type="molecule type" value="Genomic_DNA"/>
</dbReference>
<dbReference type="Proteomes" id="UP001205105">
    <property type="component" value="Unassembled WGS sequence"/>
</dbReference>
<evidence type="ECO:0000313" key="4">
    <source>
        <dbReference type="Proteomes" id="UP001205105"/>
    </source>
</evidence>
<evidence type="ECO:0000313" key="3">
    <source>
        <dbReference type="EMBL" id="KAI7835813.1"/>
    </source>
</evidence>
<dbReference type="InterPro" id="IPR029026">
    <property type="entry name" value="tRNA_m1G_MTases_N"/>
</dbReference>
<reference evidence="3" key="1">
    <citation type="submission" date="2020-11" db="EMBL/GenBank/DDBJ databases">
        <title>Chlorella ohadii genome sequencing and assembly.</title>
        <authorList>
            <person name="Murik O."/>
            <person name="Treves H."/>
            <person name="Kedem I."/>
            <person name="Shotland Y."/>
            <person name="Kaplan A."/>
        </authorList>
    </citation>
    <scope>NUCLEOTIDE SEQUENCE</scope>
    <source>
        <strain evidence="3">1</strain>
    </source>
</reference>
<feature type="region of interest" description="Disordered" evidence="2">
    <location>
        <begin position="1"/>
        <end position="41"/>
    </location>
</feature>
<comment type="similarity">
    <text evidence="1">Belongs to the class IV-like SAM-binding methyltransferase superfamily.</text>
</comment>
<feature type="compositionally biased region" description="Basic and acidic residues" evidence="2">
    <location>
        <begin position="11"/>
        <end position="27"/>
    </location>
</feature>
<dbReference type="InterPro" id="IPR012340">
    <property type="entry name" value="NA-bd_OB-fold"/>
</dbReference>
<comment type="caution">
    <text evidence="3">The sequence shown here is derived from an EMBL/GenBank/DDBJ whole genome shotgun (WGS) entry which is preliminary data.</text>
</comment>
<evidence type="ECO:0008006" key="5">
    <source>
        <dbReference type="Google" id="ProtNLM"/>
    </source>
</evidence>
<dbReference type="PANTHER" id="PTHR12150:SF13">
    <property type="entry name" value="METHYLTRANSFERASE C9ORF114-RELATED"/>
    <property type="match status" value="1"/>
</dbReference>
<name>A0AAD5DGD1_9CHLO</name>
<dbReference type="InterPro" id="IPR029028">
    <property type="entry name" value="Alpha/beta_knot_MTases"/>
</dbReference>
<evidence type="ECO:0000256" key="1">
    <source>
        <dbReference type="ARBA" id="ARBA00009841"/>
    </source>
</evidence>
<organism evidence="3 4">
    <name type="scientific">Chlorella ohadii</name>
    <dbReference type="NCBI Taxonomy" id="2649997"/>
    <lineage>
        <taxon>Eukaryota</taxon>
        <taxon>Viridiplantae</taxon>
        <taxon>Chlorophyta</taxon>
        <taxon>core chlorophytes</taxon>
        <taxon>Trebouxiophyceae</taxon>
        <taxon>Chlorellales</taxon>
        <taxon>Chlorellaceae</taxon>
        <taxon>Chlorella clade</taxon>
        <taxon>Chlorella</taxon>
    </lineage>
</organism>
<dbReference type="Gene3D" id="3.40.1280.10">
    <property type="match status" value="1"/>
</dbReference>
<accession>A0AAD5DGD1</accession>
<feature type="compositionally biased region" description="Basic residues" evidence="2">
    <location>
        <begin position="1"/>
        <end position="10"/>
    </location>
</feature>